<feature type="region of interest" description="Disordered" evidence="2">
    <location>
        <begin position="1"/>
        <end position="26"/>
    </location>
</feature>
<protein>
    <submittedName>
        <fullName evidence="3">ADP-ribosylglycohydrolase family protein</fullName>
    </submittedName>
</protein>
<dbReference type="GO" id="GO:0046872">
    <property type="term" value="F:metal ion binding"/>
    <property type="evidence" value="ECO:0007669"/>
    <property type="project" value="UniProtKB-KW"/>
</dbReference>
<accession>A0A7D6VEQ9</accession>
<proteinExistence type="predicted"/>
<feature type="binding site" evidence="1">
    <location>
        <position position="437"/>
    </location>
    <ligand>
        <name>Mg(2+)</name>
        <dbReference type="ChEBI" id="CHEBI:18420"/>
        <label>1</label>
    </ligand>
</feature>
<feature type="binding site" evidence="1">
    <location>
        <position position="436"/>
    </location>
    <ligand>
        <name>Mg(2+)</name>
        <dbReference type="ChEBI" id="CHEBI:18420"/>
        <label>1</label>
    </ligand>
</feature>
<dbReference type="AlphaFoldDB" id="A0A7D6VEQ9"/>
<dbReference type="KEGG" id="nhu:H0264_00175"/>
<dbReference type="InterPro" id="IPR005502">
    <property type="entry name" value="Ribosyl_crysJ1"/>
</dbReference>
<keyword evidence="3" id="KW-0378">Hydrolase</keyword>
<evidence type="ECO:0000256" key="2">
    <source>
        <dbReference type="SAM" id="MobiDB-lite"/>
    </source>
</evidence>
<comment type="cofactor">
    <cofactor evidence="1">
        <name>Mg(2+)</name>
        <dbReference type="ChEBI" id="CHEBI:18420"/>
    </cofactor>
    <text evidence="1">Binds 2 magnesium ions per subunit.</text>
</comment>
<dbReference type="Proteomes" id="UP000515512">
    <property type="component" value="Chromosome"/>
</dbReference>
<name>A0A7D6VEQ9_9NOCA</name>
<organism evidence="3 4">
    <name type="scientific">Nocardia huaxiensis</name>
    <dbReference type="NCBI Taxonomy" id="2755382"/>
    <lineage>
        <taxon>Bacteria</taxon>
        <taxon>Bacillati</taxon>
        <taxon>Actinomycetota</taxon>
        <taxon>Actinomycetes</taxon>
        <taxon>Mycobacteriales</taxon>
        <taxon>Nocardiaceae</taxon>
        <taxon>Nocardia</taxon>
    </lineage>
</organism>
<dbReference type="EMBL" id="CP059399">
    <property type="protein sequence ID" value="QLY30875.1"/>
    <property type="molecule type" value="Genomic_DNA"/>
</dbReference>
<keyword evidence="4" id="KW-1185">Reference proteome</keyword>
<sequence length="494" mass="54755">MSSCPRDSAGTPTRADGGRGRRSATSPCRCCRRWWTRPWPSCEGAVGSIESAFFGHHEADPRALLFYEWCQRRESGYAVDDFTEEVYELSRVERPLEKACWRLLERIESAAPLPDWPYVEWRDVNAPGAVDDSRPRVEAPALPPDELFDRIHGGWLGRCAGCTLGKPLENGFVWTPARIRDYLEPAGGYPLRDYVPVRDPMPEGIELHWTWPESTRDRIDGCPRDDDLDYTILGLHLLEQHGPDFTPDDVASLWLERLPFLQTYTAERVAYRNLIDGYTPPDTATFRNPYREWIGALIRADIHGYTNPGDPARAAALAARDASISHVGNGSWAAQWAAALVAAAFTADSPHTALTTAQRFVPERSRLAAGLSEVLEDHRRGFPWEHSNAAIRARYGRYNWVHAIGNACCIAAGLLWGEGDFTRTIGLTVQAGWDTDSNGATAGSVAGILTGASRIPARWTAPLHDRLRSAVTGYDGSSISDLAGRTRDLAVRFG</sequence>
<keyword evidence="1" id="KW-0479">Metal-binding</keyword>
<dbReference type="Pfam" id="PF03747">
    <property type="entry name" value="ADP_ribosyl_GH"/>
    <property type="match status" value="1"/>
</dbReference>
<dbReference type="InterPro" id="IPR050792">
    <property type="entry name" value="ADP-ribosylglycohydrolase"/>
</dbReference>
<feature type="binding site" evidence="1">
    <location>
        <position position="434"/>
    </location>
    <ligand>
        <name>Mg(2+)</name>
        <dbReference type="ChEBI" id="CHEBI:18420"/>
        <label>1</label>
    </ligand>
</feature>
<reference evidence="3 4" key="1">
    <citation type="submission" date="2020-07" db="EMBL/GenBank/DDBJ databases">
        <authorList>
            <person name="Zhuang K."/>
            <person name="Ran Y."/>
        </authorList>
    </citation>
    <scope>NUCLEOTIDE SEQUENCE [LARGE SCALE GENOMIC DNA]</scope>
    <source>
        <strain evidence="3 4">WCH-YHL-001</strain>
    </source>
</reference>
<dbReference type="GO" id="GO:0016787">
    <property type="term" value="F:hydrolase activity"/>
    <property type="evidence" value="ECO:0007669"/>
    <property type="project" value="UniProtKB-KW"/>
</dbReference>
<dbReference type="Gene3D" id="1.10.4080.10">
    <property type="entry name" value="ADP-ribosylation/Crystallin J1"/>
    <property type="match status" value="1"/>
</dbReference>
<dbReference type="PANTHER" id="PTHR16222:SF12">
    <property type="entry name" value="ADP-RIBOSYLGLYCOHYDROLASE-RELATED"/>
    <property type="match status" value="1"/>
</dbReference>
<dbReference type="PANTHER" id="PTHR16222">
    <property type="entry name" value="ADP-RIBOSYLGLYCOHYDROLASE"/>
    <property type="match status" value="1"/>
</dbReference>
<evidence type="ECO:0000313" key="3">
    <source>
        <dbReference type="EMBL" id="QLY30875.1"/>
    </source>
</evidence>
<dbReference type="InterPro" id="IPR036705">
    <property type="entry name" value="Ribosyl_crysJ1_sf"/>
</dbReference>
<evidence type="ECO:0000256" key="1">
    <source>
        <dbReference type="PIRSR" id="PIRSR605502-1"/>
    </source>
</evidence>
<dbReference type="SUPFAM" id="SSF101478">
    <property type="entry name" value="ADP-ribosylglycohydrolase"/>
    <property type="match status" value="1"/>
</dbReference>
<keyword evidence="1" id="KW-0460">Magnesium</keyword>
<evidence type="ECO:0000313" key="4">
    <source>
        <dbReference type="Proteomes" id="UP000515512"/>
    </source>
</evidence>
<gene>
    <name evidence="3" type="ORF">H0264_00175</name>
</gene>